<dbReference type="PANTHER" id="PTHR20952:SF0">
    <property type="entry name" value="ADP-RIBOSYLATION FACTOR-LIKE PROTEIN 6-INTERACTING PROTEIN 1"/>
    <property type="match status" value="1"/>
</dbReference>
<evidence type="ECO:0000256" key="6">
    <source>
        <dbReference type="SAM" id="Phobius"/>
    </source>
</evidence>
<dbReference type="EMBL" id="JRES01001097">
    <property type="protein sequence ID" value="KNC25533.1"/>
    <property type="molecule type" value="Genomic_DNA"/>
</dbReference>
<feature type="transmembrane region" description="Helical" evidence="6">
    <location>
        <begin position="37"/>
        <end position="56"/>
    </location>
</feature>
<dbReference type="InterPro" id="IPR052114">
    <property type="entry name" value="ER_autophagy_membrane_reg"/>
</dbReference>
<keyword evidence="2 6" id="KW-0812">Transmembrane</keyword>
<dbReference type="PROSITE" id="PS50845">
    <property type="entry name" value="RETICULON"/>
    <property type="match status" value="1"/>
</dbReference>
<keyword evidence="3" id="KW-0256">Endoplasmic reticulum</keyword>
<dbReference type="OrthoDB" id="6416122at2759"/>
<proteinExistence type="predicted"/>
<evidence type="ECO:0000313" key="8">
    <source>
        <dbReference type="EMBL" id="KNC25533.1"/>
    </source>
</evidence>
<dbReference type="GO" id="GO:0005789">
    <property type="term" value="C:endoplasmic reticulum membrane"/>
    <property type="evidence" value="ECO:0007669"/>
    <property type="project" value="UniProtKB-SubCell"/>
</dbReference>
<keyword evidence="9" id="KW-1185">Reference proteome</keyword>
<evidence type="ECO:0000256" key="4">
    <source>
        <dbReference type="ARBA" id="ARBA00022989"/>
    </source>
</evidence>
<feature type="domain" description="Reticulon" evidence="7">
    <location>
        <begin position="27"/>
        <end position="171"/>
    </location>
</feature>
<accession>A0A0L0BZU5</accession>
<evidence type="ECO:0000256" key="1">
    <source>
        <dbReference type="ARBA" id="ARBA00004477"/>
    </source>
</evidence>
<dbReference type="Pfam" id="PF24456">
    <property type="entry name" value="RHD_RETREG1-3"/>
    <property type="match status" value="1"/>
</dbReference>
<evidence type="ECO:0000256" key="2">
    <source>
        <dbReference type="ARBA" id="ARBA00022692"/>
    </source>
</evidence>
<evidence type="ECO:0000313" key="9">
    <source>
        <dbReference type="Proteomes" id="UP000037069"/>
    </source>
</evidence>
<feature type="transmembrane region" description="Helical" evidence="6">
    <location>
        <begin position="63"/>
        <end position="81"/>
    </location>
</feature>
<dbReference type="AlphaFoldDB" id="A0A0L0BZU5"/>
<name>A0A0L0BZU5_LUCCU</name>
<evidence type="ECO:0000256" key="5">
    <source>
        <dbReference type="ARBA" id="ARBA00023136"/>
    </source>
</evidence>
<comment type="subcellular location">
    <subcellularLocation>
        <location evidence="1">Endoplasmic reticulum membrane</location>
        <topology evidence="1">Multi-pass membrane protein</topology>
    </subcellularLocation>
</comment>
<feature type="transmembrane region" description="Helical" evidence="6">
    <location>
        <begin position="132"/>
        <end position="158"/>
    </location>
</feature>
<reference evidence="8 9" key="1">
    <citation type="journal article" date="2015" name="Nat. Commun.">
        <title>Lucilia cuprina genome unlocks parasitic fly biology to underpin future interventions.</title>
        <authorList>
            <person name="Anstead C.A."/>
            <person name="Korhonen P.K."/>
            <person name="Young N.D."/>
            <person name="Hall R.S."/>
            <person name="Jex A.R."/>
            <person name="Murali S.C."/>
            <person name="Hughes D.S."/>
            <person name="Lee S.F."/>
            <person name="Perry T."/>
            <person name="Stroehlein A.J."/>
            <person name="Ansell B.R."/>
            <person name="Breugelmans B."/>
            <person name="Hofmann A."/>
            <person name="Qu J."/>
            <person name="Dugan S."/>
            <person name="Lee S.L."/>
            <person name="Chao H."/>
            <person name="Dinh H."/>
            <person name="Han Y."/>
            <person name="Doddapaneni H.V."/>
            <person name="Worley K.C."/>
            <person name="Muzny D.M."/>
            <person name="Ioannidis P."/>
            <person name="Waterhouse R.M."/>
            <person name="Zdobnov E.M."/>
            <person name="James P.J."/>
            <person name="Bagnall N.H."/>
            <person name="Kotze A.C."/>
            <person name="Gibbs R.A."/>
            <person name="Richards S."/>
            <person name="Batterham P."/>
            <person name="Gasser R.B."/>
        </authorList>
    </citation>
    <scope>NUCLEOTIDE SEQUENCE [LARGE SCALE GENOMIC DNA]</scope>
    <source>
        <strain evidence="8 9">LS</strain>
        <tissue evidence="8">Full body</tissue>
    </source>
</reference>
<evidence type="ECO:0000259" key="7">
    <source>
        <dbReference type="PROSITE" id="PS50845"/>
    </source>
</evidence>
<sequence>MSQVDQKRAFNKLKHDLEPWRNIIVLADAILVWEKNFYPAIIFAGVSVFFLALWAMDLSIITLLALAGLLGVLFDFLYPTVSRIVFNADQWSGKQEAQFEHIVNQLCNIKLLIMGWYEYLFANKEKKSTMYVIIMSVALLALAWIGAIFNNLLLMYLLTLGVTLYPGVQDKGVIKQFKERFGCLVSSKMEKIREVTKKQE</sequence>
<dbReference type="InterPro" id="IPR003388">
    <property type="entry name" value="Reticulon"/>
</dbReference>
<keyword evidence="5 6" id="KW-0472">Membrane</keyword>
<protein>
    <submittedName>
        <fullName evidence="8">Putative ARL-6-interacting protein 1</fullName>
    </submittedName>
</protein>
<dbReference type="OMA" id="WTGQKEK"/>
<dbReference type="PANTHER" id="PTHR20952">
    <property type="entry name" value="ADP-RIBOSYLATION-LIKE FACTOR 6-INTERACTING PROTEIN"/>
    <property type="match status" value="1"/>
</dbReference>
<dbReference type="InterPro" id="IPR057282">
    <property type="entry name" value="RETREG1-3-like_RHD"/>
</dbReference>
<keyword evidence="4 6" id="KW-1133">Transmembrane helix</keyword>
<evidence type="ECO:0000256" key="3">
    <source>
        <dbReference type="ARBA" id="ARBA00022824"/>
    </source>
</evidence>
<dbReference type="STRING" id="7375.A0A0L0BZU5"/>
<gene>
    <name evidence="8" type="ORF">FF38_12955</name>
</gene>
<organism evidence="8 9">
    <name type="scientific">Lucilia cuprina</name>
    <name type="common">Green bottle fly</name>
    <name type="synonym">Australian sheep blowfly</name>
    <dbReference type="NCBI Taxonomy" id="7375"/>
    <lineage>
        <taxon>Eukaryota</taxon>
        <taxon>Metazoa</taxon>
        <taxon>Ecdysozoa</taxon>
        <taxon>Arthropoda</taxon>
        <taxon>Hexapoda</taxon>
        <taxon>Insecta</taxon>
        <taxon>Pterygota</taxon>
        <taxon>Neoptera</taxon>
        <taxon>Endopterygota</taxon>
        <taxon>Diptera</taxon>
        <taxon>Brachycera</taxon>
        <taxon>Muscomorpha</taxon>
        <taxon>Oestroidea</taxon>
        <taxon>Calliphoridae</taxon>
        <taxon>Luciliinae</taxon>
        <taxon>Lucilia</taxon>
    </lineage>
</organism>
<dbReference type="Proteomes" id="UP000037069">
    <property type="component" value="Unassembled WGS sequence"/>
</dbReference>
<comment type="caution">
    <text evidence="8">The sequence shown here is derived from an EMBL/GenBank/DDBJ whole genome shotgun (WGS) entry which is preliminary data.</text>
</comment>